<protein>
    <recommendedName>
        <fullName evidence="3">Phage protein</fullName>
    </recommendedName>
</protein>
<evidence type="ECO:0000313" key="2">
    <source>
        <dbReference type="Proteomes" id="UP001185704"/>
    </source>
</evidence>
<gene>
    <name evidence="1" type="ORF">R3O81_08460</name>
</gene>
<accession>A0ABU4A6R7</accession>
<organism evidence="1 2">
    <name type="scientific">Bacteroides hominis</name>
    <dbReference type="NCBI Taxonomy" id="2763023"/>
    <lineage>
        <taxon>Bacteria</taxon>
        <taxon>Pseudomonadati</taxon>
        <taxon>Bacteroidota</taxon>
        <taxon>Bacteroidia</taxon>
        <taxon>Bacteroidales</taxon>
        <taxon>Bacteroidaceae</taxon>
        <taxon>Bacteroides</taxon>
    </lineage>
</organism>
<reference evidence="1" key="1">
    <citation type="submission" date="2023-09" db="EMBL/GenBank/DDBJ databases">
        <title>Upregulation of the cfiA carbapenemase gene in a Bacteroides hominis strain by the novel integrative and conjugative element Tn7563.</title>
        <authorList>
            <person name="Stubhaug T."/>
            <person name="Zecic N."/>
            <person name="Skaare D."/>
        </authorList>
    </citation>
    <scope>NUCLEOTIDE SEQUENCE [LARGE SCALE GENOMIC DNA]</scope>
    <source>
        <strain evidence="1">Tbg-245</strain>
    </source>
</reference>
<name>A0ABU4A6R7_9BACE</name>
<sequence>MNKYTIRYYYGSYSGIREVYADDEETAITYMWRMLRKDMTLPVAYQSEKIIDVEYDAD</sequence>
<keyword evidence="2" id="KW-1185">Reference proteome</keyword>
<dbReference type="RefSeq" id="WP_022012928.1">
    <property type="nucleotide sequence ID" value="NZ_CP192717.1"/>
</dbReference>
<comment type="caution">
    <text evidence="1">The sequence shown here is derived from an EMBL/GenBank/DDBJ whole genome shotgun (WGS) entry which is preliminary data.</text>
</comment>
<proteinExistence type="predicted"/>
<evidence type="ECO:0000313" key="1">
    <source>
        <dbReference type="EMBL" id="MDV6164090.1"/>
    </source>
</evidence>
<evidence type="ECO:0008006" key="3">
    <source>
        <dbReference type="Google" id="ProtNLM"/>
    </source>
</evidence>
<dbReference type="Proteomes" id="UP001185704">
    <property type="component" value="Unassembled WGS sequence"/>
</dbReference>
<dbReference type="EMBL" id="JAWLJK010000004">
    <property type="protein sequence ID" value="MDV6164090.1"/>
    <property type="molecule type" value="Genomic_DNA"/>
</dbReference>